<feature type="compositionally biased region" description="Basic and acidic residues" evidence="1">
    <location>
        <begin position="242"/>
        <end position="259"/>
    </location>
</feature>
<sequence>MSQEPWDIEEEPGRDGGDLYPGEKLWANRQRALEEAGYMLRRRYHPGWKSSWIGTNRLFTRVEDGQVQLKRVIMDATRISDDKPVMLKLLLPKEGPYELEINRLFSSEPLLSNPRNHCAPLLDTIDLPNEPQMMVHAQLRPFNDPPMQTYGEFVAFFGQLCEGIQFMHENHVAHRDCTRANIMLEPSGMYPQSFHPVAINRSRDFRKKANGYSRTRRPPLYLLIDFGLSRRYDPANGPPLDKPLRGGDKSAPEHQDRDTPCNPFPTDIYYIGNLVREEFSQKYLGFEFMNPLVADMTLDDPQGRPTAQEVVSRFEEIKRGLGVWKLRSRIARKNEIWPVAVLRSVSHLYRTAGYVLTRTAAIPEPR</sequence>
<evidence type="ECO:0000259" key="2">
    <source>
        <dbReference type="PROSITE" id="PS50011"/>
    </source>
</evidence>
<dbReference type="InterPro" id="IPR000719">
    <property type="entry name" value="Prot_kinase_dom"/>
</dbReference>
<evidence type="ECO:0000313" key="3">
    <source>
        <dbReference type="EMBL" id="KAI0297841.1"/>
    </source>
</evidence>
<dbReference type="EMBL" id="WTXG01000033">
    <property type="protein sequence ID" value="KAI0297841.1"/>
    <property type="molecule type" value="Genomic_DNA"/>
</dbReference>
<feature type="region of interest" description="Disordered" evidence="1">
    <location>
        <begin position="1"/>
        <end position="21"/>
    </location>
</feature>
<dbReference type="SMART" id="SM00220">
    <property type="entry name" value="S_TKc"/>
    <property type="match status" value="1"/>
</dbReference>
<feature type="compositionally biased region" description="Acidic residues" evidence="1">
    <location>
        <begin position="1"/>
        <end position="10"/>
    </location>
</feature>
<dbReference type="GO" id="GO:0004672">
    <property type="term" value="F:protein kinase activity"/>
    <property type="evidence" value="ECO:0007669"/>
    <property type="project" value="InterPro"/>
</dbReference>
<dbReference type="GO" id="GO:0005524">
    <property type="term" value="F:ATP binding"/>
    <property type="evidence" value="ECO:0007669"/>
    <property type="project" value="InterPro"/>
</dbReference>
<gene>
    <name evidence="3" type="ORF">B0F90DRAFT_1736952</name>
</gene>
<organism evidence="3 4">
    <name type="scientific">Multifurca ochricompacta</name>
    <dbReference type="NCBI Taxonomy" id="376703"/>
    <lineage>
        <taxon>Eukaryota</taxon>
        <taxon>Fungi</taxon>
        <taxon>Dikarya</taxon>
        <taxon>Basidiomycota</taxon>
        <taxon>Agaricomycotina</taxon>
        <taxon>Agaricomycetes</taxon>
        <taxon>Russulales</taxon>
        <taxon>Russulaceae</taxon>
        <taxon>Multifurca</taxon>
    </lineage>
</organism>
<comment type="caution">
    <text evidence="3">The sequence shown here is derived from an EMBL/GenBank/DDBJ whole genome shotgun (WGS) entry which is preliminary data.</text>
</comment>
<keyword evidence="4" id="KW-1185">Reference proteome</keyword>
<reference evidence="3" key="1">
    <citation type="journal article" date="2022" name="New Phytol.">
        <title>Evolutionary transition to the ectomycorrhizal habit in the genomes of a hyperdiverse lineage of mushroom-forming fungi.</title>
        <authorList>
            <person name="Looney B."/>
            <person name="Miyauchi S."/>
            <person name="Morin E."/>
            <person name="Drula E."/>
            <person name="Courty P.E."/>
            <person name="Kohler A."/>
            <person name="Kuo A."/>
            <person name="LaButti K."/>
            <person name="Pangilinan J."/>
            <person name="Lipzen A."/>
            <person name="Riley R."/>
            <person name="Andreopoulos W."/>
            <person name="He G."/>
            <person name="Johnson J."/>
            <person name="Nolan M."/>
            <person name="Tritt A."/>
            <person name="Barry K.W."/>
            <person name="Grigoriev I.V."/>
            <person name="Nagy L.G."/>
            <person name="Hibbett D."/>
            <person name="Henrissat B."/>
            <person name="Matheny P.B."/>
            <person name="Labbe J."/>
            <person name="Martin F.M."/>
        </authorList>
    </citation>
    <scope>NUCLEOTIDE SEQUENCE</scope>
    <source>
        <strain evidence="3">BPL690</strain>
    </source>
</reference>
<dbReference type="Proteomes" id="UP001203297">
    <property type="component" value="Unassembled WGS sequence"/>
</dbReference>
<evidence type="ECO:0000256" key="1">
    <source>
        <dbReference type="SAM" id="MobiDB-lite"/>
    </source>
</evidence>
<feature type="domain" description="Protein kinase" evidence="2">
    <location>
        <begin position="1"/>
        <end position="366"/>
    </location>
</feature>
<dbReference type="Gene3D" id="1.10.510.10">
    <property type="entry name" value="Transferase(Phosphotransferase) domain 1"/>
    <property type="match status" value="1"/>
</dbReference>
<name>A0AAD4M313_9AGAM</name>
<feature type="region of interest" description="Disordered" evidence="1">
    <location>
        <begin position="235"/>
        <end position="262"/>
    </location>
</feature>
<dbReference type="SUPFAM" id="SSF56112">
    <property type="entry name" value="Protein kinase-like (PK-like)"/>
    <property type="match status" value="1"/>
</dbReference>
<dbReference type="PROSITE" id="PS50011">
    <property type="entry name" value="PROTEIN_KINASE_DOM"/>
    <property type="match status" value="1"/>
</dbReference>
<accession>A0AAD4M313</accession>
<evidence type="ECO:0000313" key="4">
    <source>
        <dbReference type="Proteomes" id="UP001203297"/>
    </source>
</evidence>
<proteinExistence type="predicted"/>
<protein>
    <recommendedName>
        <fullName evidence="2">Protein kinase domain-containing protein</fullName>
    </recommendedName>
</protein>
<dbReference type="AlphaFoldDB" id="A0AAD4M313"/>
<dbReference type="InterPro" id="IPR011009">
    <property type="entry name" value="Kinase-like_dom_sf"/>
</dbReference>